<dbReference type="AlphaFoldDB" id="A0A4U1IQ88"/>
<sequence>MSEATPLEQAVRIDDAVEHSLAFLGAVLGALGGLALGLLVFGTGPLGWLAAAGVAVYFSNAGEKAFKNLKHEAGDVAEGSPNVFVGEPGRNAARARDKVRCHDLQIATGCATISINQELAARVKEETVCDGKLKTGCETVFYGGPSARVLAKRFSGELPEWFYVGREVVDWVTILAPTGAADPSKWWRLYDRVSRGLTFADKAAGYTAAIAQGLGYQEVADVITRVTDHPAYVWGTTAFGGVGVARDLRRARGGPPPPPGPPPPGPPPPPPPGPPPPPPGPPPPPPPGPPPPPPPGP</sequence>
<comment type="caution">
    <text evidence="3">The sequence shown here is derived from an EMBL/GenBank/DDBJ whole genome shotgun (WGS) entry which is preliminary data.</text>
</comment>
<dbReference type="EMBL" id="SSMQ01000090">
    <property type="protein sequence ID" value="TKC96362.1"/>
    <property type="molecule type" value="Genomic_DNA"/>
</dbReference>
<feature type="transmembrane region" description="Helical" evidence="2">
    <location>
        <begin position="21"/>
        <end position="40"/>
    </location>
</feature>
<evidence type="ECO:0000256" key="2">
    <source>
        <dbReference type="SAM" id="Phobius"/>
    </source>
</evidence>
<dbReference type="GO" id="GO:0030041">
    <property type="term" value="P:actin filament polymerization"/>
    <property type="evidence" value="ECO:0007669"/>
    <property type="project" value="TreeGrafter"/>
</dbReference>
<keyword evidence="4" id="KW-1185">Reference proteome</keyword>
<name>A0A4U1IQ88_9BACT</name>
<evidence type="ECO:0000256" key="1">
    <source>
        <dbReference type="SAM" id="MobiDB-lite"/>
    </source>
</evidence>
<keyword evidence="2" id="KW-1133">Transmembrane helix</keyword>
<accession>A0A4U1IQ88</accession>
<dbReference type="Gene3D" id="2.60.200.60">
    <property type="match status" value="1"/>
</dbReference>
<keyword evidence="2" id="KW-0812">Transmembrane</keyword>
<proteinExistence type="predicted"/>
<dbReference type="InterPro" id="IPR051412">
    <property type="entry name" value="Formin_Homology_Diaphanous_sf"/>
</dbReference>
<feature type="compositionally biased region" description="Pro residues" evidence="1">
    <location>
        <begin position="254"/>
        <end position="297"/>
    </location>
</feature>
<evidence type="ECO:0000313" key="4">
    <source>
        <dbReference type="Proteomes" id="UP000309215"/>
    </source>
</evidence>
<feature type="non-terminal residue" evidence="3">
    <location>
        <position position="297"/>
    </location>
</feature>
<keyword evidence="2" id="KW-0472">Membrane</keyword>
<dbReference type="InterPro" id="IPR008727">
    <property type="entry name" value="PAAR_motif"/>
</dbReference>
<protein>
    <submittedName>
        <fullName evidence="3">Uncharacterized protein</fullName>
    </submittedName>
</protein>
<feature type="region of interest" description="Disordered" evidence="1">
    <location>
        <begin position="248"/>
        <end position="297"/>
    </location>
</feature>
<dbReference type="PANTHER" id="PTHR45691">
    <property type="entry name" value="PROTEIN DIAPHANOUS"/>
    <property type="match status" value="1"/>
</dbReference>
<dbReference type="RefSeq" id="WP_211365613.1">
    <property type="nucleotide sequence ID" value="NZ_SSMQ01000090.1"/>
</dbReference>
<evidence type="ECO:0000313" key="3">
    <source>
        <dbReference type="EMBL" id="TKC96362.1"/>
    </source>
</evidence>
<organism evidence="3 4">
    <name type="scientific">Polyangium fumosum</name>
    <dbReference type="NCBI Taxonomy" id="889272"/>
    <lineage>
        <taxon>Bacteria</taxon>
        <taxon>Pseudomonadati</taxon>
        <taxon>Myxococcota</taxon>
        <taxon>Polyangia</taxon>
        <taxon>Polyangiales</taxon>
        <taxon>Polyangiaceae</taxon>
        <taxon>Polyangium</taxon>
    </lineage>
</organism>
<dbReference type="PANTHER" id="PTHR45691:SF6">
    <property type="entry name" value="PROTEIN DIAPHANOUS"/>
    <property type="match status" value="1"/>
</dbReference>
<dbReference type="GO" id="GO:0005884">
    <property type="term" value="C:actin filament"/>
    <property type="evidence" value="ECO:0007669"/>
    <property type="project" value="TreeGrafter"/>
</dbReference>
<dbReference type="Proteomes" id="UP000309215">
    <property type="component" value="Unassembled WGS sequence"/>
</dbReference>
<gene>
    <name evidence="3" type="ORF">E8A74_45995</name>
</gene>
<reference evidence="3 4" key="1">
    <citation type="submission" date="2019-04" db="EMBL/GenBank/DDBJ databases">
        <authorList>
            <person name="Li Y."/>
            <person name="Wang J."/>
        </authorList>
    </citation>
    <scope>NUCLEOTIDE SEQUENCE [LARGE SCALE GENOMIC DNA]</scope>
    <source>
        <strain evidence="3 4">DSM 14668</strain>
    </source>
</reference>
<dbReference type="Pfam" id="PF05488">
    <property type="entry name" value="PAAR_motif"/>
    <property type="match status" value="1"/>
</dbReference>